<protein>
    <submittedName>
        <fullName evidence="1">Uncharacterized protein</fullName>
    </submittedName>
</protein>
<name>A0A0A8YQ58_ARUDO</name>
<reference evidence="1" key="2">
    <citation type="journal article" date="2015" name="Data Brief">
        <title>Shoot transcriptome of the giant reed, Arundo donax.</title>
        <authorList>
            <person name="Barrero R.A."/>
            <person name="Guerrero F.D."/>
            <person name="Moolhuijzen P."/>
            <person name="Goolsby J.A."/>
            <person name="Tidwell J."/>
            <person name="Bellgard S.E."/>
            <person name="Bellgard M.I."/>
        </authorList>
    </citation>
    <scope>NUCLEOTIDE SEQUENCE</scope>
    <source>
        <tissue evidence="1">Shoot tissue taken approximately 20 cm above the soil surface</tissue>
    </source>
</reference>
<reference evidence="1" key="1">
    <citation type="submission" date="2014-09" db="EMBL/GenBank/DDBJ databases">
        <authorList>
            <person name="Magalhaes I.L.F."/>
            <person name="Oliveira U."/>
            <person name="Santos F.R."/>
            <person name="Vidigal T.H.D.A."/>
            <person name="Brescovit A.D."/>
            <person name="Santos A.J."/>
        </authorList>
    </citation>
    <scope>NUCLEOTIDE SEQUENCE</scope>
    <source>
        <tissue evidence="1">Shoot tissue taken approximately 20 cm above the soil surface</tissue>
    </source>
</reference>
<accession>A0A0A8YQ58</accession>
<sequence>MMLFIWWSTVPFFPELSAGLVMTGHNN</sequence>
<organism evidence="1">
    <name type="scientific">Arundo donax</name>
    <name type="common">Giant reed</name>
    <name type="synonym">Donax arundinaceus</name>
    <dbReference type="NCBI Taxonomy" id="35708"/>
    <lineage>
        <taxon>Eukaryota</taxon>
        <taxon>Viridiplantae</taxon>
        <taxon>Streptophyta</taxon>
        <taxon>Embryophyta</taxon>
        <taxon>Tracheophyta</taxon>
        <taxon>Spermatophyta</taxon>
        <taxon>Magnoliopsida</taxon>
        <taxon>Liliopsida</taxon>
        <taxon>Poales</taxon>
        <taxon>Poaceae</taxon>
        <taxon>PACMAD clade</taxon>
        <taxon>Arundinoideae</taxon>
        <taxon>Arundineae</taxon>
        <taxon>Arundo</taxon>
    </lineage>
</organism>
<proteinExistence type="predicted"/>
<dbReference type="AlphaFoldDB" id="A0A0A8YQ58"/>
<dbReference type="EMBL" id="GBRH01269439">
    <property type="protein sequence ID" value="JAD28456.1"/>
    <property type="molecule type" value="Transcribed_RNA"/>
</dbReference>
<evidence type="ECO:0000313" key="1">
    <source>
        <dbReference type="EMBL" id="JAD28456.1"/>
    </source>
</evidence>